<dbReference type="SMART" id="SM00060">
    <property type="entry name" value="FN3"/>
    <property type="match status" value="3"/>
</dbReference>
<dbReference type="InterPro" id="IPR013783">
    <property type="entry name" value="Ig-like_fold"/>
</dbReference>
<reference evidence="17" key="1">
    <citation type="submission" date="2025-08" db="UniProtKB">
        <authorList>
            <consortium name="RefSeq"/>
        </authorList>
    </citation>
    <scope>IDENTIFICATION</scope>
</reference>
<dbReference type="InterPro" id="IPR000242">
    <property type="entry name" value="PTP_cat"/>
</dbReference>
<accession>A0A6P7QLK2</accession>
<evidence type="ECO:0000256" key="7">
    <source>
        <dbReference type="ARBA" id="ARBA00022989"/>
    </source>
</evidence>
<dbReference type="FunFam" id="2.60.40.10:FF:000009">
    <property type="entry name" value="receptor-type tyrosine-protein phosphatase U isoform X1"/>
    <property type="match status" value="1"/>
</dbReference>
<keyword evidence="5" id="KW-0378">Hydrolase</keyword>
<evidence type="ECO:0000313" key="16">
    <source>
        <dbReference type="Proteomes" id="UP000515126"/>
    </source>
</evidence>
<evidence type="ECO:0000256" key="3">
    <source>
        <dbReference type="ARBA" id="ARBA00022692"/>
    </source>
</evidence>
<dbReference type="FunFam" id="3.90.190.10:FF:000003">
    <property type="entry name" value="receptor-type tyrosine-protein phosphatase kappa isoform X1"/>
    <property type="match status" value="1"/>
</dbReference>
<dbReference type="PROSITE" id="PS50853">
    <property type="entry name" value="FN3"/>
    <property type="match status" value="3"/>
</dbReference>
<proteinExistence type="predicted"/>
<dbReference type="FunFam" id="3.90.190.10:FF:000005">
    <property type="entry name" value="receptor-type tyrosine-protein phosphatase kappa isoform X1"/>
    <property type="match status" value="1"/>
</dbReference>
<feature type="domain" description="Tyrosine specific protein phosphatases" evidence="14">
    <location>
        <begin position="1173"/>
        <end position="1250"/>
    </location>
</feature>
<dbReference type="Gene3D" id="2.60.40.10">
    <property type="entry name" value="Immunoglobulins"/>
    <property type="match status" value="3"/>
</dbReference>
<dbReference type="PROSITE" id="PS00383">
    <property type="entry name" value="TYR_PHOSPHATASE_1"/>
    <property type="match status" value="2"/>
</dbReference>
<evidence type="ECO:0000256" key="12">
    <source>
        <dbReference type="SAM" id="Phobius"/>
    </source>
</evidence>
<dbReference type="Pfam" id="PF00041">
    <property type="entry name" value="fn3"/>
    <property type="match status" value="1"/>
</dbReference>
<comment type="subcellular location">
    <subcellularLocation>
        <location evidence="1">Membrane</location>
        <topology evidence="1">Single-pass type I membrane protein</topology>
    </subcellularLocation>
</comment>
<dbReference type="Gene3D" id="3.90.190.10">
    <property type="entry name" value="Protein tyrosine phosphatase superfamily"/>
    <property type="match status" value="2"/>
</dbReference>
<dbReference type="CTD" id="11122"/>
<dbReference type="InterPro" id="IPR003595">
    <property type="entry name" value="Tyr_Pase_cat"/>
</dbReference>
<dbReference type="SUPFAM" id="SSF49265">
    <property type="entry name" value="Fibronectin type III"/>
    <property type="match status" value="2"/>
</dbReference>
<dbReference type="InterPro" id="IPR057598">
    <property type="entry name" value="Fn3_PTPRU"/>
</dbReference>
<evidence type="ECO:0000256" key="1">
    <source>
        <dbReference type="ARBA" id="ARBA00004479"/>
    </source>
</evidence>
<dbReference type="PROSITE" id="PS50055">
    <property type="entry name" value="TYR_PHOSPHATASE_PTP"/>
    <property type="match status" value="2"/>
</dbReference>
<dbReference type="Pfam" id="PF23144">
    <property type="entry name" value="Fn3_PTPRU"/>
    <property type="match status" value="1"/>
</dbReference>
<dbReference type="GO" id="GO:0016020">
    <property type="term" value="C:membrane"/>
    <property type="evidence" value="ECO:0007669"/>
    <property type="project" value="UniProtKB-SubCell"/>
</dbReference>
<feature type="transmembrane region" description="Helical" evidence="12">
    <location>
        <begin position="549"/>
        <end position="570"/>
    </location>
</feature>
<dbReference type="InterPro" id="IPR000387">
    <property type="entry name" value="Tyr_Pase_dom"/>
</dbReference>
<dbReference type="AlphaFoldDB" id="A0A6P7QLK2"/>
<feature type="domain" description="Fibronectin type-III" evidence="15">
    <location>
        <begin position="172"/>
        <end position="266"/>
    </location>
</feature>
<dbReference type="FunFam" id="2.60.40.10:FF:000019">
    <property type="entry name" value="receptor-type tyrosine-protein phosphatase kappa isoform X2"/>
    <property type="match status" value="1"/>
</dbReference>
<name>A0A6P7QLK2_MUSCR</name>
<dbReference type="PROSITE" id="PS50056">
    <property type="entry name" value="TYR_PHOSPHATASE_2"/>
    <property type="match status" value="2"/>
</dbReference>
<evidence type="ECO:0000256" key="6">
    <source>
        <dbReference type="ARBA" id="ARBA00022912"/>
    </source>
</evidence>
<protein>
    <recommendedName>
        <fullName evidence="2">protein-tyrosine-phosphatase</fullName>
        <ecNumber evidence="2">3.1.3.48</ecNumber>
    </recommendedName>
</protein>
<keyword evidence="16" id="KW-1185">Reference proteome</keyword>
<dbReference type="RefSeq" id="XP_029329848.1">
    <property type="nucleotide sequence ID" value="XM_029473988.1"/>
</dbReference>
<feature type="domain" description="Fibronectin type-III" evidence="15">
    <location>
        <begin position="74"/>
        <end position="167"/>
    </location>
</feature>
<dbReference type="InterPro" id="IPR016130">
    <property type="entry name" value="Tyr_Pase_AS"/>
</dbReference>
<gene>
    <name evidence="17" type="primary">Ptprt</name>
</gene>
<dbReference type="GeneID" id="110290358"/>
<dbReference type="SUPFAM" id="SSF52799">
    <property type="entry name" value="(Phosphotyrosine protein) phosphatases II"/>
    <property type="match status" value="2"/>
</dbReference>
<evidence type="ECO:0000259" key="15">
    <source>
        <dbReference type="PROSITE" id="PS50853"/>
    </source>
</evidence>
<organism evidence="16 17">
    <name type="scientific">Mus caroli</name>
    <name type="common">Ryukyu mouse</name>
    <name type="synonym">Ricefield mouse</name>
    <dbReference type="NCBI Taxonomy" id="10089"/>
    <lineage>
        <taxon>Eukaryota</taxon>
        <taxon>Metazoa</taxon>
        <taxon>Chordata</taxon>
        <taxon>Craniata</taxon>
        <taxon>Vertebrata</taxon>
        <taxon>Euteleostomi</taxon>
        <taxon>Mammalia</taxon>
        <taxon>Eutheria</taxon>
        <taxon>Euarchontoglires</taxon>
        <taxon>Glires</taxon>
        <taxon>Rodentia</taxon>
        <taxon>Myomorpha</taxon>
        <taxon>Muroidea</taxon>
        <taxon>Muridae</taxon>
        <taxon>Murinae</taxon>
        <taxon>Mus</taxon>
        <taxon>Mus</taxon>
    </lineage>
</organism>
<evidence type="ECO:0000259" key="13">
    <source>
        <dbReference type="PROSITE" id="PS50055"/>
    </source>
</evidence>
<evidence type="ECO:0000256" key="4">
    <source>
        <dbReference type="ARBA" id="ARBA00022729"/>
    </source>
</evidence>
<dbReference type="InterPro" id="IPR029021">
    <property type="entry name" value="Prot-tyrosine_phosphatase-like"/>
</dbReference>
<evidence type="ECO:0000256" key="9">
    <source>
        <dbReference type="ARBA" id="ARBA00023180"/>
    </source>
</evidence>
<feature type="compositionally biased region" description="Polar residues" evidence="11">
    <location>
        <begin position="612"/>
        <end position="630"/>
    </location>
</feature>
<dbReference type="EC" id="3.1.3.48" evidence="2"/>
<keyword evidence="7 12" id="KW-1133">Transmembrane helix</keyword>
<keyword evidence="3 12" id="KW-0812">Transmembrane</keyword>
<keyword evidence="6" id="KW-0904">Protein phosphatase</keyword>
<dbReference type="SMART" id="SM00404">
    <property type="entry name" value="PTPc_motif"/>
    <property type="match status" value="2"/>
</dbReference>
<feature type="region of interest" description="Disordered" evidence="11">
    <location>
        <begin position="592"/>
        <end position="641"/>
    </location>
</feature>
<dbReference type="InterPro" id="IPR036116">
    <property type="entry name" value="FN3_sf"/>
</dbReference>
<keyword evidence="8 12" id="KW-0472">Membrane</keyword>
<dbReference type="GO" id="GO:0004725">
    <property type="term" value="F:protein tyrosine phosphatase activity"/>
    <property type="evidence" value="ECO:0007669"/>
    <property type="project" value="UniProtKB-EC"/>
</dbReference>
<dbReference type="PRINTS" id="PR00700">
    <property type="entry name" value="PRTYPHPHTASE"/>
</dbReference>
<dbReference type="CDD" id="cd14634">
    <property type="entry name" value="R-PTPc-T-2"/>
    <property type="match status" value="1"/>
</dbReference>
<dbReference type="PANTHER" id="PTHR19134:SF208">
    <property type="entry name" value="RECEPTOR-TYPE TYROSINE-PROTEIN PHOSPHATASE T"/>
    <property type="match status" value="1"/>
</dbReference>
<keyword evidence="9" id="KW-0325">Glycoprotein</keyword>
<dbReference type="InterPro" id="IPR003961">
    <property type="entry name" value="FN3_dom"/>
</dbReference>
<dbReference type="Proteomes" id="UP000515126">
    <property type="component" value="Chromosome 2"/>
</dbReference>
<dbReference type="SMART" id="SM00194">
    <property type="entry name" value="PTPc"/>
    <property type="match status" value="2"/>
</dbReference>
<evidence type="ECO:0000256" key="8">
    <source>
        <dbReference type="ARBA" id="ARBA00023136"/>
    </source>
</evidence>
<feature type="domain" description="Fibronectin type-III" evidence="15">
    <location>
        <begin position="267"/>
        <end position="373"/>
    </location>
</feature>
<feature type="domain" description="Tyrosine specific protein phosphatases" evidence="14">
    <location>
        <begin position="885"/>
        <end position="956"/>
    </location>
</feature>
<evidence type="ECO:0000256" key="10">
    <source>
        <dbReference type="ARBA" id="ARBA00051722"/>
    </source>
</evidence>
<comment type="catalytic activity">
    <reaction evidence="10">
        <text>O-phospho-L-tyrosyl-[protein] + H2O = L-tyrosyl-[protein] + phosphate</text>
        <dbReference type="Rhea" id="RHEA:10684"/>
        <dbReference type="Rhea" id="RHEA-COMP:10136"/>
        <dbReference type="Rhea" id="RHEA-COMP:20101"/>
        <dbReference type="ChEBI" id="CHEBI:15377"/>
        <dbReference type="ChEBI" id="CHEBI:43474"/>
        <dbReference type="ChEBI" id="CHEBI:46858"/>
        <dbReference type="ChEBI" id="CHEBI:61978"/>
        <dbReference type="EC" id="3.1.3.48"/>
    </reaction>
</comment>
<keyword evidence="17" id="KW-0675">Receptor</keyword>
<dbReference type="InterPro" id="IPR050348">
    <property type="entry name" value="Protein-Tyr_Phosphatase"/>
</dbReference>
<dbReference type="CDD" id="cd00063">
    <property type="entry name" value="FN3"/>
    <property type="match status" value="3"/>
</dbReference>
<keyword evidence="4" id="KW-0732">Signal</keyword>
<evidence type="ECO:0000313" key="17">
    <source>
        <dbReference type="RefSeq" id="XP_029329848.1"/>
    </source>
</evidence>
<dbReference type="Pfam" id="PF00102">
    <property type="entry name" value="Y_phosphatase"/>
    <property type="match status" value="2"/>
</dbReference>
<dbReference type="PANTHER" id="PTHR19134">
    <property type="entry name" value="RECEPTOR-TYPE TYROSINE-PROTEIN PHOSPHATASE"/>
    <property type="match status" value="1"/>
</dbReference>
<dbReference type="CDD" id="cd14630">
    <property type="entry name" value="R-PTPc-T-1"/>
    <property type="match status" value="1"/>
</dbReference>
<feature type="domain" description="Tyrosine-protein phosphatase" evidence="13">
    <location>
        <begin position="691"/>
        <end position="965"/>
    </location>
</feature>
<evidence type="ECO:0000259" key="14">
    <source>
        <dbReference type="PROSITE" id="PS50056"/>
    </source>
</evidence>
<dbReference type="FunFam" id="2.60.40.10:FF:000152">
    <property type="entry name" value="receptor-type tyrosine-protein phosphatase T isoform X1"/>
    <property type="match status" value="1"/>
</dbReference>
<evidence type="ECO:0000256" key="2">
    <source>
        <dbReference type="ARBA" id="ARBA00013064"/>
    </source>
</evidence>
<evidence type="ECO:0000256" key="5">
    <source>
        <dbReference type="ARBA" id="ARBA00022801"/>
    </source>
</evidence>
<feature type="domain" description="Tyrosine-protein phosphatase" evidence="13">
    <location>
        <begin position="997"/>
        <end position="1259"/>
    </location>
</feature>
<sequence length="1263" mass="142190">MEGKRGAEEDQQWNGRDTALMVTRVVNHRRFSATVSVADTSQRSISKYRCVIRSDGGSGVSNYAELIVKEPPTPIAPPELLAVGATYLWIKPNANSIIGDGPIILKEVEYRTTTGTWAETHIVDSPNYKLWHLDPDVEYEIRVLLTRPGEGGTGPPGPPLTTRTKCADPVHGPQNVEIVDIRARQLTLQWEPFGYAVTRCHSYNLTVQYQYVFNQQQYEAEEVIQTSSHYTLRGLRPFMTIRLRLLLSNPEGRMESEELVVQTEEDVPGAVPLESIQGGPFEEKIYIQWKPPNETNGVITLYEINYKAVGSLDPSADLSSQRGKVFKLRNETHHLFVGLYPGTTYSFTIKASTAKGFGPPVTTRIATKISAPSMPEYDADTPLNETDTTITVMLKPAQSRGAPVSVYQLVVKEERLQKSRRAADIIECFSVPVSYRNASNLDSLHYFAAELKPSNLPVTQPFTVGDNKTYNGYWNPPLSPLKSYSIYFQALSKANGETKINCVRLATKAPMGSAQVTPGTPLCLLTTGASTQNSNTVEPEKQVDNTVKMAGVIAGLLMFIIILLGVMLTIKRRRNAYSYSYYLKLAKKQKETQSGAQREMGPVASTDKPTAKLSTNRNDEGFSSSSQDVNGFTDGSRGELSQPTLTIQTHPYRTCDPVEMSYPRDQFQPAIRVADLLQHITQMKRGQGYGFKEEYEALPEGQTASWDTAKEDENRNKNRYGNIISYDHSRVRLLVLDGDPHSDYINANYIDGYHRPRHYIATQGPMQETVKDFWRMIWQENSASIVMVTNLVEVGRHPAEHTVGTATLGRAASPGMVKCVRYWPDDTEVYGDIKVTLIETEPLAEYVIRTFTVQKKGYHEIRELRLFHFTSWPDHGVPCYATGLLGFVRQVKFLNPPEAGPIVVHCSAGAGRTGCFIAIDTMLDMAENEGVVDIFNCVRELRAQRVNLVQTEEQYVFVHDAILEACLCGNTAIPVCEFRSLYYNISRLDPQTNSSQIKDEFQTLNIVTPRVRPEDCSIGLLPRNHDKNRSMDVLPLDRCLPFLISVDGESSNYINAALMDSHKQPAAFVVTQHPLPNTVADFWRLVFDYNCSSVVMLNEMDTAQLCMQYWPEKTSGCYGPIQVEFVSADIDEDIIHRIFRICNMARPQDGYRIVQHLQYIGWPAYRDTPPSKRSLLKVVRRLEKWQEQYDGREGRTVVHCLNGGGRSGTFCAICSVCEMIQQQNIIDVFHIVKTLRNNKSNMVETLEQYKFVYEVALEYLSSF</sequence>
<evidence type="ECO:0000256" key="11">
    <source>
        <dbReference type="SAM" id="MobiDB-lite"/>
    </source>
</evidence>